<evidence type="ECO:0000313" key="2">
    <source>
        <dbReference type="Proteomes" id="UP000694421"/>
    </source>
</evidence>
<proteinExistence type="predicted"/>
<dbReference type="Proteomes" id="UP000694421">
    <property type="component" value="Unplaced"/>
</dbReference>
<evidence type="ECO:0000313" key="1">
    <source>
        <dbReference type="Ensembl" id="ENSSMRP00000004168.1"/>
    </source>
</evidence>
<name>A0A8D0BHZ7_SALMN</name>
<dbReference type="Ensembl" id="ENSSMRT00000004940.1">
    <property type="protein sequence ID" value="ENSSMRP00000004168.1"/>
    <property type="gene ID" value="ENSSMRG00000003485.1"/>
</dbReference>
<keyword evidence="2" id="KW-1185">Reference proteome</keyword>
<sequence length="88" mass="9960">MSHLRIPFLKQKISYCSAPPKQQLFGLSTESLGLLQLPNLCKSTATVIKKINFLILFKTVLRSEQSFLFKKTMAPHLHQKMGDHFGTG</sequence>
<organism evidence="1 2">
    <name type="scientific">Salvator merianae</name>
    <name type="common">Argentine black and white tegu</name>
    <name type="synonym">Tupinambis merianae</name>
    <dbReference type="NCBI Taxonomy" id="96440"/>
    <lineage>
        <taxon>Eukaryota</taxon>
        <taxon>Metazoa</taxon>
        <taxon>Chordata</taxon>
        <taxon>Craniata</taxon>
        <taxon>Vertebrata</taxon>
        <taxon>Euteleostomi</taxon>
        <taxon>Lepidosauria</taxon>
        <taxon>Squamata</taxon>
        <taxon>Bifurcata</taxon>
        <taxon>Unidentata</taxon>
        <taxon>Episquamata</taxon>
        <taxon>Laterata</taxon>
        <taxon>Teiioidea</taxon>
        <taxon>Teiidae</taxon>
        <taxon>Salvator</taxon>
    </lineage>
</organism>
<accession>A0A8D0BHZ7</accession>
<reference evidence="1" key="2">
    <citation type="submission" date="2025-09" db="UniProtKB">
        <authorList>
            <consortium name="Ensembl"/>
        </authorList>
    </citation>
    <scope>IDENTIFICATION</scope>
</reference>
<reference evidence="1" key="1">
    <citation type="submission" date="2025-08" db="UniProtKB">
        <authorList>
            <consortium name="Ensembl"/>
        </authorList>
    </citation>
    <scope>IDENTIFICATION</scope>
</reference>
<protein>
    <submittedName>
        <fullName evidence="1">Uncharacterized protein</fullName>
    </submittedName>
</protein>
<dbReference type="AlphaFoldDB" id="A0A8D0BHZ7"/>